<dbReference type="AlphaFoldDB" id="A0A4Y9Y906"/>
<evidence type="ECO:0000256" key="1">
    <source>
        <dbReference type="SAM" id="Phobius"/>
    </source>
</evidence>
<dbReference type="Proteomes" id="UP000298390">
    <property type="component" value="Unassembled WGS sequence"/>
</dbReference>
<dbReference type="Pfam" id="PF11911">
    <property type="entry name" value="DUF3429"/>
    <property type="match status" value="1"/>
</dbReference>
<organism evidence="2 3">
    <name type="scientific">Rhodofomes roseus</name>
    <dbReference type="NCBI Taxonomy" id="34475"/>
    <lineage>
        <taxon>Eukaryota</taxon>
        <taxon>Fungi</taxon>
        <taxon>Dikarya</taxon>
        <taxon>Basidiomycota</taxon>
        <taxon>Agaricomycotina</taxon>
        <taxon>Agaricomycetes</taxon>
        <taxon>Polyporales</taxon>
        <taxon>Rhodofomes</taxon>
    </lineage>
</organism>
<keyword evidence="1" id="KW-0472">Membrane</keyword>
<gene>
    <name evidence="2" type="ORF">EVJ58_g6179</name>
</gene>
<feature type="transmembrane region" description="Helical" evidence="1">
    <location>
        <begin position="261"/>
        <end position="282"/>
    </location>
</feature>
<evidence type="ECO:0000313" key="2">
    <source>
        <dbReference type="EMBL" id="TFY58815.1"/>
    </source>
</evidence>
<dbReference type="STRING" id="34475.A0A4Y9Y906"/>
<evidence type="ECO:0000313" key="3">
    <source>
        <dbReference type="Proteomes" id="UP000298390"/>
    </source>
</evidence>
<name>A0A4Y9Y906_9APHY</name>
<proteinExistence type="predicted"/>
<dbReference type="PANTHER" id="PTHR15887">
    <property type="entry name" value="TRANSMEMBRANE PROTEIN 69"/>
    <property type="match status" value="1"/>
</dbReference>
<keyword evidence="1" id="KW-1133">Transmembrane helix</keyword>
<sequence>MLRTTAAIACTPFAMRRPFSSMATLPRARPLPSVSTPLRATTNLLRGQMLIRGAANSVSNKPGSQTVRQAAVNIKEELGNSGADFAKTIAGANWFHDAVAANPKRDTFLGITNAVAHSVPPAYIAFGLFGGLPYLGTGAATIYMAQQAGTALSDFTSRIDPGVAITMLDHALHIQMTYGAVMLSFLGALHCGFEFAGYGGQKGYRRLLLGAFPVVFGWSTLELQPIEALIAQWVGFTWMWWADLRATSAGWTPRWYSQYRFYLTLLAGTCIISTLAATSYWGPVGGHGLVNHDLNMIRALRRKQEPESAGFVAGDVESVLHDGDAYVLVRKRRAPEPENASEQEAAAAE</sequence>
<reference evidence="2 3" key="1">
    <citation type="submission" date="2019-01" db="EMBL/GenBank/DDBJ databases">
        <title>Genome sequencing of the rare red list fungi Fomitopsis rosea.</title>
        <authorList>
            <person name="Buettner E."/>
            <person name="Kellner H."/>
        </authorList>
    </citation>
    <scope>NUCLEOTIDE SEQUENCE [LARGE SCALE GENOMIC DNA]</scope>
    <source>
        <strain evidence="2 3">DSM 105464</strain>
    </source>
</reference>
<protein>
    <submittedName>
        <fullName evidence="2">Uncharacterized protein</fullName>
    </submittedName>
</protein>
<feature type="transmembrane region" description="Helical" evidence="1">
    <location>
        <begin position="176"/>
        <end position="196"/>
    </location>
</feature>
<accession>A0A4Y9Y906</accession>
<comment type="caution">
    <text evidence="2">The sequence shown here is derived from an EMBL/GenBank/DDBJ whole genome shotgun (WGS) entry which is preliminary data.</text>
</comment>
<dbReference type="InterPro" id="IPR021836">
    <property type="entry name" value="DUF3429"/>
</dbReference>
<keyword evidence="1" id="KW-0812">Transmembrane</keyword>
<dbReference type="PANTHER" id="PTHR15887:SF1">
    <property type="entry name" value="TRANSMEMBRANE PROTEIN 69"/>
    <property type="match status" value="1"/>
</dbReference>
<dbReference type="EMBL" id="SEKV01000337">
    <property type="protein sequence ID" value="TFY58815.1"/>
    <property type="molecule type" value="Genomic_DNA"/>
</dbReference>